<keyword evidence="3" id="KW-1185">Reference proteome</keyword>
<feature type="region of interest" description="Disordered" evidence="1">
    <location>
        <begin position="116"/>
        <end position="136"/>
    </location>
</feature>
<evidence type="ECO:0000256" key="1">
    <source>
        <dbReference type="SAM" id="MobiDB-lite"/>
    </source>
</evidence>
<protein>
    <submittedName>
        <fullName evidence="2">BZ3500_MvSof-1268-A1-R1_Chr4-1g06701 protein</fullName>
    </submittedName>
</protein>
<name>A0A2X0NK96_9BASI</name>
<accession>A0A2X0NK96</accession>
<dbReference type="AlphaFoldDB" id="A0A2X0NK96"/>
<sequence length="136" mass="15435">MTIRQIDGDGNAAHVVQLVQHGQRYRVAFLARPKGTYVHMTMRTRIGVVEENSFPARPFSPRQVGDVNSDIILLRQATRQHARVRKLLFPAQEDDDRPEIAREFLARDEGVIDCPRPVRLARGEPKSTTSRSFGSE</sequence>
<organism evidence="2 3">
    <name type="scientific">Microbotryum saponariae</name>
    <dbReference type="NCBI Taxonomy" id="289078"/>
    <lineage>
        <taxon>Eukaryota</taxon>
        <taxon>Fungi</taxon>
        <taxon>Dikarya</taxon>
        <taxon>Basidiomycota</taxon>
        <taxon>Pucciniomycotina</taxon>
        <taxon>Microbotryomycetes</taxon>
        <taxon>Microbotryales</taxon>
        <taxon>Microbotryaceae</taxon>
        <taxon>Microbotryum</taxon>
    </lineage>
</organism>
<evidence type="ECO:0000313" key="3">
    <source>
        <dbReference type="Proteomes" id="UP000249723"/>
    </source>
</evidence>
<dbReference type="EMBL" id="FMWP01000091">
    <property type="protein sequence ID" value="SCZ96768.1"/>
    <property type="molecule type" value="Genomic_DNA"/>
</dbReference>
<dbReference type="Proteomes" id="UP000249723">
    <property type="component" value="Unassembled WGS sequence"/>
</dbReference>
<gene>
    <name evidence="2" type="ORF">BZ3500_MVSOF-1268-A1-R1_CHR4-1G06701</name>
</gene>
<feature type="compositionally biased region" description="Polar residues" evidence="1">
    <location>
        <begin position="126"/>
        <end position="136"/>
    </location>
</feature>
<proteinExistence type="predicted"/>
<reference evidence="3" key="1">
    <citation type="submission" date="2016-10" db="EMBL/GenBank/DDBJ databases">
        <authorList>
            <person name="Jeantristanb JTB J.-T."/>
            <person name="Ricardo R."/>
        </authorList>
    </citation>
    <scope>NUCLEOTIDE SEQUENCE [LARGE SCALE GENOMIC DNA]</scope>
</reference>
<evidence type="ECO:0000313" key="2">
    <source>
        <dbReference type="EMBL" id="SCZ96768.1"/>
    </source>
</evidence>